<sequence>MLSTTSILFYCCRNSSRMFLYILGRCRRYIAGILVTFATRIMKRIVDELAQPCVEQSFSHGVSELEELNFINKKGQNTTRSRIQEGLQKLEHSTAKIDWNSPVPSEYYRIYFDDEDDV</sequence>
<dbReference type="EMBL" id="KN716711">
    <property type="protein sequence ID" value="KJH42095.1"/>
    <property type="molecule type" value="Genomic_DNA"/>
</dbReference>
<proteinExistence type="predicted"/>
<reference evidence="2" key="2">
    <citation type="journal article" date="2016" name="Sci. Rep.">
        <title>Dictyocaulus viviparus genome, variome and transcriptome elucidate lungworm biology and support future intervention.</title>
        <authorList>
            <person name="McNulty S.N."/>
            <person name="Strube C."/>
            <person name="Rosa B.A."/>
            <person name="Martin J.C."/>
            <person name="Tyagi R."/>
            <person name="Choi Y.J."/>
            <person name="Wang Q."/>
            <person name="Hallsworth Pepin K."/>
            <person name="Zhang X."/>
            <person name="Ozersky P."/>
            <person name="Wilson R.K."/>
            <person name="Sternberg P.W."/>
            <person name="Gasser R.B."/>
            <person name="Mitreva M."/>
        </authorList>
    </citation>
    <scope>NUCLEOTIDE SEQUENCE [LARGE SCALE GENOMIC DNA]</scope>
    <source>
        <strain evidence="2">HannoverDv2000</strain>
    </source>
</reference>
<evidence type="ECO:0000313" key="2">
    <source>
        <dbReference type="Proteomes" id="UP000053766"/>
    </source>
</evidence>
<reference evidence="1 2" key="1">
    <citation type="submission" date="2013-11" db="EMBL/GenBank/DDBJ databases">
        <title>Draft genome of the bovine lungworm Dictyocaulus viviparus.</title>
        <authorList>
            <person name="Mitreva M."/>
        </authorList>
    </citation>
    <scope>NUCLEOTIDE SEQUENCE [LARGE SCALE GENOMIC DNA]</scope>
    <source>
        <strain evidence="1 2">HannoverDv2000</strain>
    </source>
</reference>
<gene>
    <name evidence="1" type="ORF">DICVIV_11925</name>
</gene>
<dbReference type="AlphaFoldDB" id="A0A0D8XBU7"/>
<accession>A0A0D8XBU7</accession>
<dbReference type="Proteomes" id="UP000053766">
    <property type="component" value="Unassembled WGS sequence"/>
</dbReference>
<name>A0A0D8XBU7_DICVI</name>
<evidence type="ECO:0000313" key="1">
    <source>
        <dbReference type="EMBL" id="KJH42095.1"/>
    </source>
</evidence>
<organism evidence="1 2">
    <name type="scientific">Dictyocaulus viviparus</name>
    <name type="common">Bovine lungworm</name>
    <dbReference type="NCBI Taxonomy" id="29172"/>
    <lineage>
        <taxon>Eukaryota</taxon>
        <taxon>Metazoa</taxon>
        <taxon>Ecdysozoa</taxon>
        <taxon>Nematoda</taxon>
        <taxon>Chromadorea</taxon>
        <taxon>Rhabditida</taxon>
        <taxon>Rhabditina</taxon>
        <taxon>Rhabditomorpha</taxon>
        <taxon>Strongyloidea</taxon>
        <taxon>Metastrongylidae</taxon>
        <taxon>Dictyocaulus</taxon>
    </lineage>
</organism>
<protein>
    <submittedName>
        <fullName evidence="1">Uncharacterized protein</fullName>
    </submittedName>
</protein>
<keyword evidence="2" id="KW-1185">Reference proteome</keyword>